<dbReference type="GO" id="GO:0051455">
    <property type="term" value="P:spindle attachment to meiosis I kinetochore"/>
    <property type="evidence" value="ECO:0007669"/>
    <property type="project" value="TreeGrafter"/>
</dbReference>
<evidence type="ECO:0000256" key="2">
    <source>
        <dbReference type="ARBA" id="ARBA00010291"/>
    </source>
</evidence>
<dbReference type="FunFam" id="2.60.120.10:FF:000033">
    <property type="entry name" value="Centromere protein C 1"/>
    <property type="match status" value="1"/>
</dbReference>
<dbReference type="GeneTree" id="ENSGT00390000016737"/>
<evidence type="ECO:0000256" key="1">
    <source>
        <dbReference type="ARBA" id="ARBA00004123"/>
    </source>
</evidence>
<reference evidence="13" key="1">
    <citation type="submission" date="2021-03" db="EMBL/GenBank/DDBJ databases">
        <authorList>
            <consortium name="Wellcome Sanger Institute Data Sharing"/>
        </authorList>
    </citation>
    <scope>NUCLEOTIDE SEQUENCE [LARGE SCALE GENOMIC DNA]</scope>
</reference>
<dbReference type="Proteomes" id="UP000472275">
    <property type="component" value="Chromosome 1"/>
</dbReference>
<keyword evidence="14" id="KW-1185">Reference proteome</keyword>
<evidence type="ECO:0000256" key="8">
    <source>
        <dbReference type="ARBA" id="ARBA00082151"/>
    </source>
</evidence>
<sequence>MARPGPAAAVFSASSRRPGMAEALNHFKKDYRARFCHGGGNKIDVQPGQNVLTVIQDCFESCSSDLEISSPRATCCSTPIVRNEKRTSIQSERPKARLTNSVKRACNSAESLPASPLKPVSSRGWSRESPLKPAIHDHVADSEKPKSPVSERETNNMLKDVEALCKSPAASLDSEDDYGAIGSPLLLEEAKRSVHILHFDDQNNPAAAKSHVEVENLEGPQTGRDEQVVSVQGTVHIATSSVRKEKSLSSVVLAAVATGMLGKRCSASMSPPLPPPEKDQDIEIENECEFLIDESDGVPFNSFSIPRKNKQSKKDSSAIPVSKSQSSEKEKTESKKGKNRKVQLEALTTQKMDDLDVRVHDFKGTSETDPVSNSEGKVLKSQRQKSTHMGKTKKHALRQGSSNQKKDTSGKPEGKELVLSWSRLETESSDAEQHKTRVMPSDDLPMPSAGHQQEQTLSPKKNLKSSKYVQSASKASRQLVHKKQTAKQKLPEVSKRLAESPRKKLKKSGKKSSNKKPQLQREGSSDSEPDKEELEREPVKLNEVFTSPLHQKLQTSVIHELAKFETPENGLHTLESLCGANNKTPVKALQQLIDSVKKAEKKQLSAKSSGKMPEKMHYRASKGVCSNPEDTESQMDSDSFSVQDTARKKQKLSDVKIKSNKRKRNMEHGLRDYVAAEKATSCESGPALEHGDKSASRIKSWEQDTTSSGNSEDLNYQVKNLLSDSIARHKIVMPSNTPNVRRTKRIRLRPLEYWRGERVNYTMRPSGTLVISGIVCPEAEPYRRFERRKGGHKKRRDETRSEIPANLVDGLADTSKPTIVVDPVTNGEVLLECVNTESSNSCFFKDESIEIYKNLNTSYFATGRLILKPFKEKGHQFVYMDTIAFHVIRGKIIVTLHKTSYYLTTGDFFYVPAGNGYNIRNLLNEESVLVFTQLKKDSFCRKVC</sequence>
<evidence type="ECO:0000313" key="14">
    <source>
        <dbReference type="Proteomes" id="UP000472275"/>
    </source>
</evidence>
<protein>
    <recommendedName>
        <fullName evidence="7">Centromere protein C</fullName>
    </recommendedName>
    <alternativeName>
        <fullName evidence="8">Centromere autoantigen C</fullName>
    </alternativeName>
    <alternativeName>
        <fullName evidence="9">Centromere protein C 1</fullName>
    </alternativeName>
</protein>
<dbReference type="GO" id="GO:0005634">
    <property type="term" value="C:nucleus"/>
    <property type="evidence" value="ECO:0007669"/>
    <property type="project" value="UniProtKB-SubCell"/>
</dbReference>
<dbReference type="KEGG" id="achc:115344685"/>
<evidence type="ECO:0000256" key="6">
    <source>
        <dbReference type="ARBA" id="ARBA00064952"/>
    </source>
</evidence>
<dbReference type="PANTHER" id="PTHR16684">
    <property type="entry name" value="CENTROMERE PROTEIN C"/>
    <property type="match status" value="1"/>
</dbReference>
<dbReference type="OrthoDB" id="1939643at2759"/>
<feature type="compositionally biased region" description="Basic and acidic residues" evidence="10">
    <location>
        <begin position="404"/>
        <end position="416"/>
    </location>
</feature>
<dbReference type="GO" id="GO:0051315">
    <property type="term" value="P:attachment of mitotic spindle microtubules to kinetochore"/>
    <property type="evidence" value="ECO:0007669"/>
    <property type="project" value="TreeGrafter"/>
</dbReference>
<dbReference type="Ensembl" id="ENSACCT00020010810.1">
    <property type="protein sequence ID" value="ENSACCP00020010348.1"/>
    <property type="gene ID" value="ENSACCG00020007089.1"/>
</dbReference>
<feature type="compositionally biased region" description="Basic and acidic residues" evidence="10">
    <location>
        <begin position="489"/>
        <end position="502"/>
    </location>
</feature>
<evidence type="ECO:0000256" key="3">
    <source>
        <dbReference type="ARBA" id="ARBA00023125"/>
    </source>
</evidence>
<feature type="compositionally biased region" description="Polar residues" evidence="10">
    <location>
        <begin position="450"/>
        <end position="476"/>
    </location>
</feature>
<dbReference type="InterPro" id="IPR014710">
    <property type="entry name" value="RmlC-like_jellyroll"/>
</dbReference>
<feature type="domain" description="Kinetochore assembly subunit CENP-C N-terminal" evidence="12">
    <location>
        <begin position="26"/>
        <end position="194"/>
    </location>
</feature>
<reference evidence="13" key="3">
    <citation type="submission" date="2025-09" db="UniProtKB">
        <authorList>
            <consortium name="Ensembl"/>
        </authorList>
    </citation>
    <scope>IDENTIFICATION</scope>
</reference>
<dbReference type="AlphaFoldDB" id="A0A663EE69"/>
<accession>A0A663EE69</accession>
<proteinExistence type="inferred from homology"/>
<dbReference type="InterPro" id="IPR028386">
    <property type="entry name" value="CENP-C/Mif2/cnp3"/>
</dbReference>
<keyword evidence="3" id="KW-0238">DNA-binding</keyword>
<dbReference type="InterPro" id="IPR011051">
    <property type="entry name" value="RmlC_Cupin_sf"/>
</dbReference>
<evidence type="ECO:0000313" key="13">
    <source>
        <dbReference type="Ensembl" id="ENSACCP00020010348.1"/>
    </source>
</evidence>
<dbReference type="GeneID" id="115344685"/>
<feature type="compositionally biased region" description="Basic and acidic residues" evidence="10">
    <location>
        <begin position="351"/>
        <end position="366"/>
    </location>
</feature>
<feature type="compositionally biased region" description="Basic and acidic residues" evidence="10">
    <location>
        <begin position="326"/>
        <end position="336"/>
    </location>
</feature>
<evidence type="ECO:0000259" key="11">
    <source>
        <dbReference type="Pfam" id="PF11699"/>
    </source>
</evidence>
<dbReference type="Pfam" id="PF11699">
    <property type="entry name" value="CENP-C_C"/>
    <property type="match status" value="1"/>
</dbReference>
<comment type="similarity">
    <text evidence="2">Belongs to the CENP-C/MIF2 family.</text>
</comment>
<dbReference type="RefSeq" id="XP_029878303.1">
    <property type="nucleotide sequence ID" value="XM_030022443.2"/>
</dbReference>
<evidence type="ECO:0000256" key="10">
    <source>
        <dbReference type="SAM" id="MobiDB-lite"/>
    </source>
</evidence>
<dbReference type="CTD" id="1060"/>
<comment type="subcellular location">
    <subcellularLocation>
        <location evidence="1">Nucleus</location>
    </subcellularLocation>
</comment>
<evidence type="ECO:0000259" key="12">
    <source>
        <dbReference type="Pfam" id="PF15622"/>
    </source>
</evidence>
<dbReference type="Pfam" id="PF15622">
    <property type="entry name" value="CENP_C_N"/>
    <property type="match status" value="1"/>
</dbReference>
<feature type="region of interest" description="Disordered" evidence="10">
    <location>
        <begin position="603"/>
        <end position="712"/>
    </location>
</feature>
<feature type="compositionally biased region" description="Polar residues" evidence="10">
    <location>
        <begin position="703"/>
        <end position="712"/>
    </location>
</feature>
<feature type="compositionally biased region" description="Basic and acidic residues" evidence="10">
    <location>
        <begin position="666"/>
        <end position="675"/>
    </location>
</feature>
<dbReference type="GO" id="GO:0005721">
    <property type="term" value="C:pericentric heterochromatin"/>
    <property type="evidence" value="ECO:0007669"/>
    <property type="project" value="UniProtKB-ARBA"/>
</dbReference>
<comment type="function">
    <text evidence="5">Component of the CENPA-NAC (nucleosome-associated) complex, a complex that plays a central role in assembly of kinetochore proteins, mitotic progression and chromosome segregation. The CENPA-NAC complex recruits the CENPA-CAD (nucleosome distal) complex and may be involved in incorporation of newly synthesized CENPA into centromeres. CENPC recruits DNA methylation and DNMT3B to both centromeric and pericentromeric satellite repeats and regulates the histone code in these regions.</text>
</comment>
<feature type="region of interest" description="Disordered" evidence="10">
    <location>
        <begin position="301"/>
        <end position="547"/>
    </location>
</feature>
<evidence type="ECO:0000256" key="5">
    <source>
        <dbReference type="ARBA" id="ARBA00053516"/>
    </source>
</evidence>
<feature type="region of interest" description="Disordered" evidence="10">
    <location>
        <begin position="108"/>
        <end position="153"/>
    </location>
</feature>
<feature type="compositionally biased region" description="Basic residues" evidence="10">
    <location>
        <begin position="503"/>
        <end position="514"/>
    </location>
</feature>
<feature type="compositionally biased region" description="Basic and acidic residues" evidence="10">
    <location>
        <begin position="689"/>
        <end position="702"/>
    </location>
</feature>
<dbReference type="GO" id="GO:0019237">
    <property type="term" value="F:centromeric DNA binding"/>
    <property type="evidence" value="ECO:0007669"/>
    <property type="project" value="InterPro"/>
</dbReference>
<keyword evidence="4" id="KW-0539">Nucleus</keyword>
<dbReference type="GO" id="GO:0000776">
    <property type="term" value="C:kinetochore"/>
    <property type="evidence" value="ECO:0007669"/>
    <property type="project" value="InterPro"/>
</dbReference>
<feature type="domain" description="Mif2/CENP-C cupin" evidence="11">
    <location>
        <begin position="851"/>
        <end position="933"/>
    </location>
</feature>
<gene>
    <name evidence="13" type="primary">CENPC</name>
</gene>
<dbReference type="InterPro" id="IPR028052">
    <property type="entry name" value="CENP-C_N_dom"/>
</dbReference>
<comment type="subunit">
    <text evidence="6">Oligomer. Component of the CENPA-NAC complex, at least composed of CENPA, CENPC, CENPH, CENPM, CENPN, CENPT and CENPU. The CENPA-NAC complex interacts with the CENPA-CAD complex, composed of CENPI, CENPK, CENPL, CENPO, CENPP, CENPQ, CENPR and CENPS. Binds to DAXX. Interacts with DNMT3B. Interacts directly with CENPA. Identified in a centromere complex containing histones H2A, H2B and H4, and at least CENPA, CENPB, CENPC, CENPT, CENPN, HJURP, SUPT16H, SSRP1 and RSF1. Interacts with MEIKIN.</text>
</comment>
<evidence type="ECO:0000256" key="4">
    <source>
        <dbReference type="ARBA" id="ARBA00023242"/>
    </source>
</evidence>
<evidence type="ECO:0000256" key="9">
    <source>
        <dbReference type="ARBA" id="ARBA00083562"/>
    </source>
</evidence>
<dbReference type="InterPro" id="IPR025974">
    <property type="entry name" value="Mif2/CENP-C_cupin"/>
</dbReference>
<name>A0A663EE69_AQUCH</name>
<feature type="compositionally biased region" description="Basic residues" evidence="10">
    <location>
        <begin position="380"/>
        <end position="397"/>
    </location>
</feature>
<dbReference type="PANTHER" id="PTHR16684:SF11">
    <property type="entry name" value="CENTROMERE PROTEIN C"/>
    <property type="match status" value="1"/>
</dbReference>
<dbReference type="InParanoid" id="A0A663EE69"/>
<dbReference type="Gene3D" id="2.60.120.10">
    <property type="entry name" value="Jelly Rolls"/>
    <property type="match status" value="1"/>
</dbReference>
<organism evidence="13 14">
    <name type="scientific">Aquila chrysaetos chrysaetos</name>
    <dbReference type="NCBI Taxonomy" id="223781"/>
    <lineage>
        <taxon>Eukaryota</taxon>
        <taxon>Metazoa</taxon>
        <taxon>Chordata</taxon>
        <taxon>Craniata</taxon>
        <taxon>Vertebrata</taxon>
        <taxon>Euteleostomi</taxon>
        <taxon>Archelosauria</taxon>
        <taxon>Archosauria</taxon>
        <taxon>Dinosauria</taxon>
        <taxon>Saurischia</taxon>
        <taxon>Theropoda</taxon>
        <taxon>Coelurosauria</taxon>
        <taxon>Aves</taxon>
        <taxon>Neognathae</taxon>
        <taxon>Neoaves</taxon>
        <taxon>Telluraves</taxon>
        <taxon>Accipitrimorphae</taxon>
        <taxon>Accipitriformes</taxon>
        <taxon>Accipitridae</taxon>
        <taxon>Accipitrinae</taxon>
        <taxon>Aquila</taxon>
    </lineage>
</organism>
<feature type="compositionally biased region" description="Basic and acidic residues" evidence="10">
    <location>
        <begin position="645"/>
        <end position="657"/>
    </location>
</feature>
<reference evidence="13" key="2">
    <citation type="submission" date="2025-08" db="UniProtKB">
        <authorList>
            <consortium name="Ensembl"/>
        </authorList>
    </citation>
    <scope>IDENTIFICATION</scope>
</reference>
<dbReference type="SUPFAM" id="SSF51182">
    <property type="entry name" value="RmlC-like cupins"/>
    <property type="match status" value="1"/>
</dbReference>
<dbReference type="GO" id="GO:0051382">
    <property type="term" value="P:kinetochore assembly"/>
    <property type="evidence" value="ECO:0007669"/>
    <property type="project" value="InterPro"/>
</dbReference>
<feature type="compositionally biased region" description="Basic and acidic residues" evidence="10">
    <location>
        <begin position="125"/>
        <end position="153"/>
    </location>
</feature>
<evidence type="ECO:0000256" key="7">
    <source>
        <dbReference type="ARBA" id="ARBA00068530"/>
    </source>
</evidence>